<dbReference type="HOGENOM" id="CLU_1122545_0_0_1"/>
<evidence type="ECO:0000313" key="2">
    <source>
        <dbReference type="EnsemblProtists" id="EOD04526"/>
    </source>
</evidence>
<proteinExistence type="predicted"/>
<dbReference type="PaxDb" id="2903-EOD04526"/>
<evidence type="ECO:0000313" key="3">
    <source>
        <dbReference type="Proteomes" id="UP000013827"/>
    </source>
</evidence>
<dbReference type="GeneID" id="17250728"/>
<reference evidence="2" key="2">
    <citation type="submission" date="2024-10" db="UniProtKB">
        <authorList>
            <consortium name="EnsemblProtists"/>
        </authorList>
    </citation>
    <scope>IDENTIFICATION</scope>
</reference>
<evidence type="ECO:0000256" key="1">
    <source>
        <dbReference type="SAM" id="MobiDB-lite"/>
    </source>
</evidence>
<reference evidence="3" key="1">
    <citation type="journal article" date="2013" name="Nature">
        <title>Pan genome of the phytoplankton Emiliania underpins its global distribution.</title>
        <authorList>
            <person name="Read B.A."/>
            <person name="Kegel J."/>
            <person name="Klute M.J."/>
            <person name="Kuo A."/>
            <person name="Lefebvre S.C."/>
            <person name="Maumus F."/>
            <person name="Mayer C."/>
            <person name="Miller J."/>
            <person name="Monier A."/>
            <person name="Salamov A."/>
            <person name="Young J."/>
            <person name="Aguilar M."/>
            <person name="Claverie J.M."/>
            <person name="Frickenhaus S."/>
            <person name="Gonzalez K."/>
            <person name="Herman E.K."/>
            <person name="Lin Y.C."/>
            <person name="Napier J."/>
            <person name="Ogata H."/>
            <person name="Sarno A.F."/>
            <person name="Shmutz J."/>
            <person name="Schroeder D."/>
            <person name="de Vargas C."/>
            <person name="Verret F."/>
            <person name="von Dassow P."/>
            <person name="Valentin K."/>
            <person name="Van de Peer Y."/>
            <person name="Wheeler G."/>
            <person name="Dacks J.B."/>
            <person name="Delwiche C.F."/>
            <person name="Dyhrman S.T."/>
            <person name="Glockner G."/>
            <person name="John U."/>
            <person name="Richards T."/>
            <person name="Worden A.Z."/>
            <person name="Zhang X."/>
            <person name="Grigoriev I.V."/>
            <person name="Allen A.E."/>
            <person name="Bidle K."/>
            <person name="Borodovsky M."/>
            <person name="Bowler C."/>
            <person name="Brownlee C."/>
            <person name="Cock J.M."/>
            <person name="Elias M."/>
            <person name="Gladyshev V.N."/>
            <person name="Groth M."/>
            <person name="Guda C."/>
            <person name="Hadaegh A."/>
            <person name="Iglesias-Rodriguez M.D."/>
            <person name="Jenkins J."/>
            <person name="Jones B.M."/>
            <person name="Lawson T."/>
            <person name="Leese F."/>
            <person name="Lindquist E."/>
            <person name="Lobanov A."/>
            <person name="Lomsadze A."/>
            <person name="Malik S.B."/>
            <person name="Marsh M.E."/>
            <person name="Mackinder L."/>
            <person name="Mock T."/>
            <person name="Mueller-Roeber B."/>
            <person name="Pagarete A."/>
            <person name="Parker M."/>
            <person name="Probert I."/>
            <person name="Quesneville H."/>
            <person name="Raines C."/>
            <person name="Rensing S.A."/>
            <person name="Riano-Pachon D.M."/>
            <person name="Richier S."/>
            <person name="Rokitta S."/>
            <person name="Shiraiwa Y."/>
            <person name="Soanes D.M."/>
            <person name="van der Giezen M."/>
            <person name="Wahlund T.M."/>
            <person name="Williams B."/>
            <person name="Wilson W."/>
            <person name="Wolfe G."/>
            <person name="Wurch L.L."/>
        </authorList>
    </citation>
    <scope>NUCLEOTIDE SEQUENCE</scope>
</reference>
<dbReference type="AlphaFoldDB" id="A0A0D3HZU1"/>
<dbReference type="Proteomes" id="UP000013827">
    <property type="component" value="Unassembled WGS sequence"/>
</dbReference>
<feature type="region of interest" description="Disordered" evidence="1">
    <location>
        <begin position="143"/>
        <end position="180"/>
    </location>
</feature>
<keyword evidence="3" id="KW-1185">Reference proteome</keyword>
<dbReference type="EnsemblProtists" id="EOD04526">
    <property type="protein sequence ID" value="EOD04526"/>
    <property type="gene ID" value="EMIHUDRAFT_453849"/>
</dbReference>
<feature type="region of interest" description="Disordered" evidence="1">
    <location>
        <begin position="1"/>
        <end position="34"/>
    </location>
</feature>
<protein>
    <submittedName>
        <fullName evidence="2">Uncharacterized protein</fullName>
    </submittedName>
</protein>
<organism evidence="2 3">
    <name type="scientific">Emiliania huxleyi (strain CCMP1516)</name>
    <dbReference type="NCBI Taxonomy" id="280463"/>
    <lineage>
        <taxon>Eukaryota</taxon>
        <taxon>Haptista</taxon>
        <taxon>Haptophyta</taxon>
        <taxon>Prymnesiophyceae</taxon>
        <taxon>Isochrysidales</taxon>
        <taxon>Noelaerhabdaceae</taxon>
        <taxon>Emiliania</taxon>
    </lineage>
</organism>
<feature type="compositionally biased region" description="Low complexity" evidence="1">
    <location>
        <begin position="9"/>
        <end position="30"/>
    </location>
</feature>
<name>A0A0D3HZU1_EMIH1</name>
<feature type="compositionally biased region" description="Basic residues" evidence="1">
    <location>
        <begin position="214"/>
        <end position="235"/>
    </location>
</feature>
<dbReference type="KEGG" id="ehx:EMIHUDRAFT_453849"/>
<accession>A0A0D3HZU1</accession>
<sequence>AVREPPLARRPAAARAPLRLARRPPLQRLGGRAGGAVREARSLAARRQAGRRAELAGAVAGHRVRAPGAQSRARLRRRLLRGRAGAVPLAAAGPPSRPSVGGAARRRAASGERVARLAHARGAADGRQLGHCLRVLPAAAAARRRPARPASASVPGALRVQARPAPGGAPRLPPRRRTARLDWPRRRQGVAAPAVLWRRLACHAAGRVAGGARAPKRRRRRRWRRRRRRRSRRRRGPADVCLPWPPCA</sequence>
<dbReference type="RefSeq" id="XP_005756955.1">
    <property type="nucleotide sequence ID" value="XM_005756898.1"/>
</dbReference>
<feature type="region of interest" description="Disordered" evidence="1">
    <location>
        <begin position="207"/>
        <end position="248"/>
    </location>
</feature>